<evidence type="ECO:0000313" key="2">
    <source>
        <dbReference type="Proteomes" id="UP000271098"/>
    </source>
</evidence>
<reference evidence="1 2" key="2">
    <citation type="submission" date="2018-11" db="EMBL/GenBank/DDBJ databases">
        <authorList>
            <consortium name="Pathogen Informatics"/>
        </authorList>
    </citation>
    <scope>NUCLEOTIDE SEQUENCE [LARGE SCALE GENOMIC DNA]</scope>
</reference>
<accession>A0A183E9L6</accession>
<sequence length="66" mass="7321">MDIPHLRQELHSGIGHQRSELSSTILYRNPSVPSHLHRSFSVKLHRPTATAAAAVIPEKTLCSLVK</sequence>
<proteinExistence type="predicted"/>
<gene>
    <name evidence="1" type="ORF">GPUH_LOCUS17657</name>
</gene>
<name>A0A183E9L6_9BILA</name>
<dbReference type="EMBL" id="UYRT01085498">
    <property type="protein sequence ID" value="VDN30206.1"/>
    <property type="molecule type" value="Genomic_DNA"/>
</dbReference>
<keyword evidence="2" id="KW-1185">Reference proteome</keyword>
<dbReference type="WBParaSite" id="GPUH_0001767901-mRNA-1">
    <property type="protein sequence ID" value="GPUH_0001767901-mRNA-1"/>
    <property type="gene ID" value="GPUH_0001767901"/>
</dbReference>
<evidence type="ECO:0000313" key="1">
    <source>
        <dbReference type="EMBL" id="VDN30206.1"/>
    </source>
</evidence>
<protein>
    <submittedName>
        <fullName evidence="3">Ovule protein</fullName>
    </submittedName>
</protein>
<reference evidence="3" key="1">
    <citation type="submission" date="2016-06" db="UniProtKB">
        <authorList>
            <consortium name="WormBaseParasite"/>
        </authorList>
    </citation>
    <scope>IDENTIFICATION</scope>
</reference>
<organism evidence="3">
    <name type="scientific">Gongylonema pulchrum</name>
    <dbReference type="NCBI Taxonomy" id="637853"/>
    <lineage>
        <taxon>Eukaryota</taxon>
        <taxon>Metazoa</taxon>
        <taxon>Ecdysozoa</taxon>
        <taxon>Nematoda</taxon>
        <taxon>Chromadorea</taxon>
        <taxon>Rhabditida</taxon>
        <taxon>Spirurina</taxon>
        <taxon>Spiruromorpha</taxon>
        <taxon>Spiruroidea</taxon>
        <taxon>Gongylonematidae</taxon>
        <taxon>Gongylonema</taxon>
    </lineage>
</organism>
<dbReference type="Proteomes" id="UP000271098">
    <property type="component" value="Unassembled WGS sequence"/>
</dbReference>
<dbReference type="AlphaFoldDB" id="A0A183E9L6"/>
<evidence type="ECO:0000313" key="3">
    <source>
        <dbReference type="WBParaSite" id="GPUH_0001767901-mRNA-1"/>
    </source>
</evidence>